<reference evidence="3 4" key="1">
    <citation type="submission" date="2024-01" db="EMBL/GenBank/DDBJ databases">
        <title>The genomes of 5 underutilized Papilionoideae crops provide insights into root nodulation and disease resistanc.</title>
        <authorList>
            <person name="Yuan L."/>
        </authorList>
    </citation>
    <scope>NUCLEOTIDE SEQUENCE [LARGE SCALE GENOMIC DNA]</scope>
    <source>
        <strain evidence="3">ZHUSHIDOU_FW_LH</strain>
        <tissue evidence="3">Leaf</tissue>
    </source>
</reference>
<sequence>MMADRNLEKANSDDGGDPIIQGRANNSELTSKISGETEKESLDRNIISHAANSASPFGPWMLVKRYNKHNSRNNIKDQVGKIQSKIKGAPNTAKTHASNGSRFASLINDEDPHVEITDHQLNQQILQDEDQPDQKHIEARIRNTNGGKNPKIKNGNKALGPGPKPKGNRVTHLHNEGKQVQEGKSHQVTKEEINVISEEEKMRQKEKELETLRRMKILEKDKGLVLNQISTQVYLPSAEAINLIHQKSSIRSFGLSTSRPPDSHSEQSAMELDKSSPLGDGDAQMNEVVSSKKVGRQGKIPKPSQ</sequence>
<proteinExistence type="predicted"/>
<keyword evidence="4" id="KW-1185">Reference proteome</keyword>
<dbReference type="EMBL" id="JAYWIO010000003">
    <property type="protein sequence ID" value="KAK7273435.1"/>
    <property type="molecule type" value="Genomic_DNA"/>
</dbReference>
<evidence type="ECO:0000256" key="2">
    <source>
        <dbReference type="SAM" id="MobiDB-lite"/>
    </source>
</evidence>
<feature type="region of interest" description="Disordered" evidence="2">
    <location>
        <begin position="253"/>
        <end position="305"/>
    </location>
</feature>
<evidence type="ECO:0000313" key="3">
    <source>
        <dbReference type="EMBL" id="KAK7273435.1"/>
    </source>
</evidence>
<feature type="compositionally biased region" description="Polar residues" evidence="2">
    <location>
        <begin position="23"/>
        <end position="34"/>
    </location>
</feature>
<gene>
    <name evidence="3" type="ORF">RIF29_14484</name>
</gene>
<feature type="region of interest" description="Disordered" evidence="2">
    <location>
        <begin position="143"/>
        <end position="168"/>
    </location>
</feature>
<keyword evidence="1" id="KW-0175">Coiled coil</keyword>
<evidence type="ECO:0000256" key="1">
    <source>
        <dbReference type="SAM" id="Coils"/>
    </source>
</evidence>
<protein>
    <submittedName>
        <fullName evidence="3">Uncharacterized protein</fullName>
    </submittedName>
</protein>
<dbReference type="AlphaFoldDB" id="A0AAN9FH53"/>
<feature type="coiled-coil region" evidence="1">
    <location>
        <begin position="188"/>
        <end position="222"/>
    </location>
</feature>
<feature type="region of interest" description="Disordered" evidence="2">
    <location>
        <begin position="1"/>
        <end position="38"/>
    </location>
</feature>
<comment type="caution">
    <text evidence="3">The sequence shown here is derived from an EMBL/GenBank/DDBJ whole genome shotgun (WGS) entry which is preliminary data.</text>
</comment>
<feature type="compositionally biased region" description="Basic and acidic residues" evidence="2">
    <location>
        <begin position="1"/>
        <end position="12"/>
    </location>
</feature>
<feature type="compositionally biased region" description="Low complexity" evidence="2">
    <location>
        <begin position="145"/>
        <end position="157"/>
    </location>
</feature>
<accession>A0AAN9FH53</accession>
<evidence type="ECO:0000313" key="4">
    <source>
        <dbReference type="Proteomes" id="UP001372338"/>
    </source>
</evidence>
<name>A0AAN9FH53_CROPI</name>
<organism evidence="3 4">
    <name type="scientific">Crotalaria pallida</name>
    <name type="common">Smooth rattlebox</name>
    <name type="synonym">Crotalaria striata</name>
    <dbReference type="NCBI Taxonomy" id="3830"/>
    <lineage>
        <taxon>Eukaryota</taxon>
        <taxon>Viridiplantae</taxon>
        <taxon>Streptophyta</taxon>
        <taxon>Embryophyta</taxon>
        <taxon>Tracheophyta</taxon>
        <taxon>Spermatophyta</taxon>
        <taxon>Magnoliopsida</taxon>
        <taxon>eudicotyledons</taxon>
        <taxon>Gunneridae</taxon>
        <taxon>Pentapetalae</taxon>
        <taxon>rosids</taxon>
        <taxon>fabids</taxon>
        <taxon>Fabales</taxon>
        <taxon>Fabaceae</taxon>
        <taxon>Papilionoideae</taxon>
        <taxon>50 kb inversion clade</taxon>
        <taxon>genistoids sensu lato</taxon>
        <taxon>core genistoids</taxon>
        <taxon>Crotalarieae</taxon>
        <taxon>Crotalaria</taxon>
    </lineage>
</organism>
<dbReference type="Proteomes" id="UP001372338">
    <property type="component" value="Unassembled WGS sequence"/>
</dbReference>